<evidence type="ECO:0000256" key="14">
    <source>
        <dbReference type="RuleBase" id="RU362060"/>
    </source>
</evidence>
<keyword evidence="3 14" id="KW-0575">Peroxidase</keyword>
<feature type="binding site" evidence="11">
    <location>
        <position position="135"/>
    </location>
    <ligand>
        <name>Ca(2+)</name>
        <dbReference type="ChEBI" id="CHEBI:29108"/>
        <label>1</label>
    </ligand>
</feature>
<evidence type="ECO:0000256" key="3">
    <source>
        <dbReference type="ARBA" id="ARBA00022559"/>
    </source>
</evidence>
<dbReference type="InterPro" id="IPR019793">
    <property type="entry name" value="Peroxidases_heam-ligand_BS"/>
</dbReference>
<dbReference type="GO" id="GO:0020037">
    <property type="term" value="F:heme binding"/>
    <property type="evidence" value="ECO:0007669"/>
    <property type="project" value="UniProtKB-UniRule"/>
</dbReference>
<dbReference type="FunFam" id="1.10.520.10:FF:000009">
    <property type="entry name" value="Peroxidase"/>
    <property type="match status" value="1"/>
</dbReference>
<dbReference type="GO" id="GO:0046872">
    <property type="term" value="F:metal ion binding"/>
    <property type="evidence" value="ECO:0007669"/>
    <property type="project" value="UniProtKB-UniRule"/>
</dbReference>
<dbReference type="EMBL" id="JBHFFA010000003">
    <property type="protein sequence ID" value="KAL2632542.1"/>
    <property type="molecule type" value="Genomic_DNA"/>
</dbReference>
<feature type="disulfide bond" evidence="13">
    <location>
        <begin position="96"/>
        <end position="175"/>
    </location>
</feature>
<evidence type="ECO:0000256" key="2">
    <source>
        <dbReference type="ARBA" id="ARBA00006873"/>
    </source>
</evidence>
<evidence type="ECO:0000313" key="16">
    <source>
        <dbReference type="EMBL" id="KAL2632542.1"/>
    </source>
</evidence>
<reference evidence="16 17" key="1">
    <citation type="submission" date="2024-09" db="EMBL/GenBank/DDBJ databases">
        <title>Chromosome-scale assembly of Riccia fluitans.</title>
        <authorList>
            <person name="Paukszto L."/>
            <person name="Sawicki J."/>
            <person name="Karawczyk K."/>
            <person name="Piernik-Szablinska J."/>
            <person name="Szczecinska M."/>
            <person name="Mazdziarz M."/>
        </authorList>
    </citation>
    <scope>NUCLEOTIDE SEQUENCE [LARGE SCALE GENOMIC DNA]</scope>
    <source>
        <strain evidence="16">Rf_01</strain>
        <tissue evidence="16">Aerial parts of the thallus</tissue>
    </source>
</reference>
<dbReference type="Proteomes" id="UP001605036">
    <property type="component" value="Unassembled WGS sequence"/>
</dbReference>
<dbReference type="PANTHER" id="PTHR31235">
    <property type="entry name" value="PEROXIDASE 25-RELATED"/>
    <property type="match status" value="1"/>
</dbReference>
<feature type="site" description="Transition state stabilizer" evidence="12">
    <location>
        <position position="123"/>
    </location>
</feature>
<dbReference type="GO" id="GO:0140825">
    <property type="term" value="F:lactoperoxidase activity"/>
    <property type="evidence" value="ECO:0007669"/>
    <property type="project" value="UniProtKB-EC"/>
</dbReference>
<dbReference type="InterPro" id="IPR033905">
    <property type="entry name" value="Secretory_peroxidase"/>
</dbReference>
<evidence type="ECO:0000256" key="5">
    <source>
        <dbReference type="ARBA" id="ARBA00022723"/>
    </source>
</evidence>
<dbReference type="InterPro" id="IPR002016">
    <property type="entry name" value="Haem_peroxidase"/>
</dbReference>
<gene>
    <name evidence="16" type="ORF">R1flu_004021</name>
</gene>
<feature type="active site" description="Proton acceptor" evidence="9">
    <location>
        <position position="127"/>
    </location>
</feature>
<feature type="binding site" evidence="11">
    <location>
        <position position="254"/>
    </location>
    <ligand>
        <name>Ca(2+)</name>
        <dbReference type="ChEBI" id="CHEBI:29108"/>
        <label>2</label>
    </ligand>
</feature>
<feature type="binding site" description="axial binding residue" evidence="11">
    <location>
        <position position="253"/>
    </location>
    <ligand>
        <name>heme b</name>
        <dbReference type="ChEBI" id="CHEBI:60344"/>
    </ligand>
    <ligandPart>
        <name>Fe</name>
        <dbReference type="ChEBI" id="CHEBI:18248"/>
    </ligandPart>
</feature>
<dbReference type="PROSITE" id="PS00435">
    <property type="entry name" value="PEROXIDASE_1"/>
    <property type="match status" value="1"/>
</dbReference>
<dbReference type="Pfam" id="PF00141">
    <property type="entry name" value="peroxidase"/>
    <property type="match status" value="1"/>
</dbReference>
<keyword evidence="7 11" id="KW-0408">Iron</keyword>
<protein>
    <recommendedName>
        <fullName evidence="14">Peroxidase</fullName>
        <ecNumber evidence="14">1.11.1.7</ecNumber>
    </recommendedName>
</protein>
<evidence type="ECO:0000256" key="1">
    <source>
        <dbReference type="ARBA" id="ARBA00000189"/>
    </source>
</evidence>
<comment type="similarity">
    <text evidence="14">Belongs to the peroxidase family. Classical plant (class III) peroxidase subfamily.</text>
</comment>
<dbReference type="AlphaFoldDB" id="A0ABD1YT18"/>
<dbReference type="Gene3D" id="1.10.420.10">
    <property type="entry name" value="Peroxidase, domain 2"/>
    <property type="match status" value="1"/>
</dbReference>
<evidence type="ECO:0000256" key="13">
    <source>
        <dbReference type="PIRSR" id="PIRSR600823-5"/>
    </source>
</evidence>
<feature type="disulfide bond" evidence="13">
    <location>
        <begin position="181"/>
        <end position="380"/>
    </location>
</feature>
<feature type="binding site" evidence="11">
    <location>
        <position position="149"/>
    </location>
    <ligand>
        <name>Ca(2+)</name>
        <dbReference type="ChEBI" id="CHEBI:29108"/>
        <label>1</label>
    </ligand>
</feature>
<feature type="binding site" evidence="11">
    <location>
        <position position="307"/>
    </location>
    <ligand>
        <name>Ca(2+)</name>
        <dbReference type="ChEBI" id="CHEBI:29108"/>
        <label>2</label>
    </ligand>
</feature>
<dbReference type="PRINTS" id="PR00458">
    <property type="entry name" value="PEROXIDASE"/>
</dbReference>
<keyword evidence="6 14" id="KW-0560">Oxidoreductase</keyword>
<evidence type="ECO:0000256" key="11">
    <source>
        <dbReference type="PIRSR" id="PIRSR600823-3"/>
    </source>
</evidence>
<comment type="subcellular location">
    <subcellularLocation>
        <location evidence="14">Secreted</location>
    </subcellularLocation>
</comment>
<evidence type="ECO:0000256" key="10">
    <source>
        <dbReference type="PIRSR" id="PIRSR600823-2"/>
    </source>
</evidence>
<feature type="disulfide bond" evidence="13">
    <location>
        <begin position="260"/>
        <end position="293"/>
    </location>
</feature>
<accession>A0ABD1YT18</accession>
<comment type="caution">
    <text evidence="16">The sequence shown here is derived from an EMBL/GenBank/DDBJ whole genome shotgun (WGS) entry which is preliminary data.</text>
</comment>
<dbReference type="PROSITE" id="PS50873">
    <property type="entry name" value="PEROXIDASE_4"/>
    <property type="match status" value="1"/>
</dbReference>
<feature type="binding site" evidence="11">
    <location>
        <position position="312"/>
    </location>
    <ligand>
        <name>Ca(2+)</name>
        <dbReference type="ChEBI" id="CHEBI:29108"/>
        <label>2</label>
    </ligand>
</feature>
<name>A0ABD1YT18_9MARC</name>
<comment type="cofactor">
    <cofactor evidence="11 14">
        <name>Ca(2+)</name>
        <dbReference type="ChEBI" id="CHEBI:29108"/>
    </cofactor>
    <text evidence="11 14">Binds 2 calcium ions per subunit.</text>
</comment>
<evidence type="ECO:0000256" key="7">
    <source>
        <dbReference type="ARBA" id="ARBA00023004"/>
    </source>
</evidence>
<comment type="similarity">
    <text evidence="2">Belongs to the peroxidase family. Ascorbate peroxidase subfamily.</text>
</comment>
<dbReference type="GO" id="GO:0006979">
    <property type="term" value="P:response to oxidative stress"/>
    <property type="evidence" value="ECO:0007669"/>
    <property type="project" value="UniProtKB-UniRule"/>
</dbReference>
<sequence>MIRSLLLRQYKEFMFCTSRYVRQTFNETLCTQLTDFNTRSCNVNSVSRFTFNNEILVSEQLTGFRTVLWISLSVTESSSFLLVRNLQTERTSCYSCPQLADIVEKEVCKILSANPNLAAGFQRLHFHDCWVNGCDGSVLIKTTPENTAEVDAFVNFMLRAIPEIDQIKAAVEAQCPNTVSCADIVALAARDATVFAHGPSWPVDLGRRDSRRSVATDADTQLPFPNFLFSELVSNFAAKGFGAREMIVLSGSHTFGRTHCNGIGPNLYNYTGIEDLTNPNLDPAFAASLKSQCPKGNRDNVVLMDSTPNFFDTQYYQKVLANQGDMISDDELIRGPDGASVLQYLTQPGSSWFAEFAAGMAKMSKLSPLLAPDGEIRKSCQFVN</sequence>
<feature type="binding site" evidence="10">
    <location>
        <position position="223"/>
    </location>
    <ligand>
        <name>substrate</name>
    </ligand>
</feature>
<feature type="binding site" evidence="11">
    <location>
        <position position="137"/>
    </location>
    <ligand>
        <name>Ca(2+)</name>
        <dbReference type="ChEBI" id="CHEBI:29108"/>
        <label>1</label>
    </ligand>
</feature>
<evidence type="ECO:0000259" key="15">
    <source>
        <dbReference type="PROSITE" id="PS50873"/>
    </source>
</evidence>
<dbReference type="PRINTS" id="PR00461">
    <property type="entry name" value="PLPEROXIDASE"/>
</dbReference>
<organism evidence="16 17">
    <name type="scientific">Riccia fluitans</name>
    <dbReference type="NCBI Taxonomy" id="41844"/>
    <lineage>
        <taxon>Eukaryota</taxon>
        <taxon>Viridiplantae</taxon>
        <taxon>Streptophyta</taxon>
        <taxon>Embryophyta</taxon>
        <taxon>Marchantiophyta</taxon>
        <taxon>Marchantiopsida</taxon>
        <taxon>Marchantiidae</taxon>
        <taxon>Marchantiales</taxon>
        <taxon>Ricciaceae</taxon>
        <taxon>Riccia</taxon>
    </lineage>
</organism>
<dbReference type="GO" id="GO:0042744">
    <property type="term" value="P:hydrogen peroxide catabolic process"/>
    <property type="evidence" value="ECO:0007669"/>
    <property type="project" value="UniProtKB-KW"/>
</dbReference>
<keyword evidence="11 14" id="KW-0106">Calcium</keyword>
<dbReference type="CDD" id="cd00693">
    <property type="entry name" value="secretory_peroxidase"/>
    <property type="match status" value="1"/>
</dbReference>
<keyword evidence="14" id="KW-0964">Secreted</keyword>
<dbReference type="FunFam" id="1.10.420.10:FF:000001">
    <property type="entry name" value="Peroxidase"/>
    <property type="match status" value="1"/>
</dbReference>
<proteinExistence type="inferred from homology"/>
<feature type="binding site" evidence="11">
    <location>
        <position position="131"/>
    </location>
    <ligand>
        <name>Ca(2+)</name>
        <dbReference type="ChEBI" id="CHEBI:29108"/>
        <label>1</label>
    </ligand>
</feature>
<evidence type="ECO:0000256" key="12">
    <source>
        <dbReference type="PIRSR" id="PIRSR600823-4"/>
    </source>
</evidence>
<feature type="domain" description="Plant heme peroxidase family profile" evidence="15">
    <location>
        <begin position="85"/>
        <end position="384"/>
    </location>
</feature>
<dbReference type="GO" id="GO:0005576">
    <property type="term" value="C:extracellular region"/>
    <property type="evidence" value="ECO:0007669"/>
    <property type="project" value="UniProtKB-SubCell"/>
</dbReference>
<dbReference type="InterPro" id="IPR010255">
    <property type="entry name" value="Haem_peroxidase_sf"/>
</dbReference>
<feature type="disulfide bond" evidence="13">
    <location>
        <begin position="129"/>
        <end position="134"/>
    </location>
</feature>
<keyword evidence="17" id="KW-1185">Reference proteome</keyword>
<keyword evidence="8 13" id="KW-1015">Disulfide bond</keyword>
<comment type="cofactor">
    <cofactor evidence="11 14">
        <name>heme b</name>
        <dbReference type="ChEBI" id="CHEBI:60344"/>
    </cofactor>
    <text evidence="11 14">Binds 1 heme b (iron(II)-protoporphyrin IX) group per subunit.</text>
</comment>
<dbReference type="EC" id="1.11.1.7" evidence="14"/>
<feature type="binding site" evidence="11">
    <location>
        <position position="128"/>
    </location>
    <ligand>
        <name>Ca(2+)</name>
        <dbReference type="ChEBI" id="CHEBI:29108"/>
        <label>1</label>
    </ligand>
</feature>
<evidence type="ECO:0000256" key="8">
    <source>
        <dbReference type="ARBA" id="ARBA00023157"/>
    </source>
</evidence>
<keyword evidence="4 14" id="KW-0349">Heme</keyword>
<dbReference type="Gene3D" id="1.10.520.10">
    <property type="match status" value="1"/>
</dbReference>
<dbReference type="InterPro" id="IPR000823">
    <property type="entry name" value="Peroxidase_pln"/>
</dbReference>
<feature type="binding site" evidence="11">
    <location>
        <position position="305"/>
    </location>
    <ligand>
        <name>Ca(2+)</name>
        <dbReference type="ChEBI" id="CHEBI:29108"/>
        <label>2</label>
    </ligand>
</feature>
<comment type="catalytic activity">
    <reaction evidence="1 14">
        <text>2 a phenolic donor + H2O2 = 2 a phenolic radical donor + 2 H2O</text>
        <dbReference type="Rhea" id="RHEA:56136"/>
        <dbReference type="ChEBI" id="CHEBI:15377"/>
        <dbReference type="ChEBI" id="CHEBI:16240"/>
        <dbReference type="ChEBI" id="CHEBI:139520"/>
        <dbReference type="ChEBI" id="CHEBI:139521"/>
        <dbReference type="EC" id="1.11.1.7"/>
    </reaction>
</comment>
<evidence type="ECO:0000256" key="6">
    <source>
        <dbReference type="ARBA" id="ARBA00023002"/>
    </source>
</evidence>
<evidence type="ECO:0000256" key="9">
    <source>
        <dbReference type="PIRSR" id="PIRSR600823-1"/>
    </source>
</evidence>
<feature type="binding site" evidence="11">
    <location>
        <position position="133"/>
    </location>
    <ligand>
        <name>Ca(2+)</name>
        <dbReference type="ChEBI" id="CHEBI:29108"/>
        <label>1</label>
    </ligand>
</feature>
<comment type="function">
    <text evidence="14">Removal of H(2)O(2), oxidation of toxic reductants, biosynthesis and degradation of lignin, suberization, auxin catabolism, response to environmental stresses such as wounding, pathogen attack and oxidative stress.</text>
</comment>
<dbReference type="SUPFAM" id="SSF48113">
    <property type="entry name" value="Heme-dependent peroxidases"/>
    <property type="match status" value="1"/>
</dbReference>
<keyword evidence="14" id="KW-0376">Hydrogen peroxide</keyword>
<evidence type="ECO:0000313" key="17">
    <source>
        <dbReference type="Proteomes" id="UP001605036"/>
    </source>
</evidence>
<keyword evidence="5 11" id="KW-0479">Metal-binding</keyword>
<evidence type="ECO:0000256" key="4">
    <source>
        <dbReference type="ARBA" id="ARBA00022617"/>
    </source>
</evidence>